<evidence type="ECO:0000256" key="1">
    <source>
        <dbReference type="SAM" id="Coils"/>
    </source>
</evidence>
<dbReference type="Proteomes" id="UP001341840">
    <property type="component" value="Unassembled WGS sequence"/>
</dbReference>
<name>A0ABU6RPP4_9FABA</name>
<organism evidence="3 4">
    <name type="scientific">Stylosanthes scabra</name>
    <dbReference type="NCBI Taxonomy" id="79078"/>
    <lineage>
        <taxon>Eukaryota</taxon>
        <taxon>Viridiplantae</taxon>
        <taxon>Streptophyta</taxon>
        <taxon>Embryophyta</taxon>
        <taxon>Tracheophyta</taxon>
        <taxon>Spermatophyta</taxon>
        <taxon>Magnoliopsida</taxon>
        <taxon>eudicotyledons</taxon>
        <taxon>Gunneridae</taxon>
        <taxon>Pentapetalae</taxon>
        <taxon>rosids</taxon>
        <taxon>fabids</taxon>
        <taxon>Fabales</taxon>
        <taxon>Fabaceae</taxon>
        <taxon>Papilionoideae</taxon>
        <taxon>50 kb inversion clade</taxon>
        <taxon>dalbergioids sensu lato</taxon>
        <taxon>Dalbergieae</taxon>
        <taxon>Pterocarpus clade</taxon>
        <taxon>Stylosanthes</taxon>
    </lineage>
</organism>
<feature type="compositionally biased region" description="Polar residues" evidence="2">
    <location>
        <begin position="107"/>
        <end position="117"/>
    </location>
</feature>
<protein>
    <submittedName>
        <fullName evidence="3">Uncharacterized protein</fullName>
    </submittedName>
</protein>
<keyword evidence="1" id="KW-0175">Coiled coil</keyword>
<sequence length="278" mass="32122">MFVKVRSLEEEFPFYIHECLLETFLLYCYLEPVQILGMNEVSGESGLVADFLDQYLCSKKPLCLNRLVKWERKKESVTKYLKKTIGGLKNFFKMKNERELSTSNAVKSEQGMVVNQPSEKKKPISVKRRRAEEGNSEKGKVIDLNSYKCCGKEVSLDEVKVFTPNQKKLHRYVGSEDLSSMWFEHFPLRVVPEEHFQSKADFDLIESVSDIGRAQFMQKRKELLELKGENVSLKGKVQGLEKDKSTLESRVVELCGQKKEAELNKENHGYDMLLVGFE</sequence>
<keyword evidence="4" id="KW-1185">Reference proteome</keyword>
<comment type="caution">
    <text evidence="3">The sequence shown here is derived from an EMBL/GenBank/DDBJ whole genome shotgun (WGS) entry which is preliminary data.</text>
</comment>
<feature type="coiled-coil region" evidence="1">
    <location>
        <begin position="223"/>
        <end position="250"/>
    </location>
</feature>
<gene>
    <name evidence="3" type="ORF">PIB30_073377</name>
</gene>
<evidence type="ECO:0000313" key="3">
    <source>
        <dbReference type="EMBL" id="MED6125937.1"/>
    </source>
</evidence>
<evidence type="ECO:0000313" key="4">
    <source>
        <dbReference type="Proteomes" id="UP001341840"/>
    </source>
</evidence>
<feature type="region of interest" description="Disordered" evidence="2">
    <location>
        <begin position="107"/>
        <end position="133"/>
    </location>
</feature>
<proteinExistence type="predicted"/>
<evidence type="ECO:0000256" key="2">
    <source>
        <dbReference type="SAM" id="MobiDB-lite"/>
    </source>
</evidence>
<reference evidence="3 4" key="1">
    <citation type="journal article" date="2023" name="Plants (Basel)">
        <title>Bridging the Gap: Combining Genomics and Transcriptomics Approaches to Understand Stylosanthes scabra, an Orphan Legume from the Brazilian Caatinga.</title>
        <authorList>
            <person name="Ferreira-Neto J.R.C."/>
            <person name="da Silva M.D."/>
            <person name="Binneck E."/>
            <person name="de Melo N.F."/>
            <person name="da Silva R.H."/>
            <person name="de Melo A.L.T.M."/>
            <person name="Pandolfi V."/>
            <person name="Bustamante F.O."/>
            <person name="Brasileiro-Vidal A.C."/>
            <person name="Benko-Iseppon A.M."/>
        </authorList>
    </citation>
    <scope>NUCLEOTIDE SEQUENCE [LARGE SCALE GENOMIC DNA]</scope>
    <source>
        <tissue evidence="3">Leaves</tissue>
    </source>
</reference>
<accession>A0ABU6RPP4</accession>
<dbReference type="EMBL" id="JASCZI010031097">
    <property type="protein sequence ID" value="MED6125937.1"/>
    <property type="molecule type" value="Genomic_DNA"/>
</dbReference>